<accession>A0A8K0UP86</accession>
<protein>
    <submittedName>
        <fullName evidence="1">Uncharacterized protein</fullName>
    </submittedName>
</protein>
<reference evidence="1" key="1">
    <citation type="journal article" date="2021" name="New Phytol.">
        <title>Evolutionary innovations through gain and loss of genes in the ectomycorrhizal Boletales.</title>
        <authorList>
            <person name="Wu G."/>
            <person name="Miyauchi S."/>
            <person name="Morin E."/>
            <person name="Kuo A."/>
            <person name="Drula E."/>
            <person name="Varga T."/>
            <person name="Kohler A."/>
            <person name="Feng B."/>
            <person name="Cao Y."/>
            <person name="Lipzen A."/>
            <person name="Daum C."/>
            <person name="Hundley H."/>
            <person name="Pangilinan J."/>
            <person name="Johnson J."/>
            <person name="Barry K."/>
            <person name="LaButti K."/>
            <person name="Ng V."/>
            <person name="Ahrendt S."/>
            <person name="Min B."/>
            <person name="Choi I.G."/>
            <person name="Park H."/>
            <person name="Plett J.M."/>
            <person name="Magnuson J."/>
            <person name="Spatafora J.W."/>
            <person name="Nagy L.G."/>
            <person name="Henrissat B."/>
            <person name="Grigoriev I.V."/>
            <person name="Yang Z.L."/>
            <person name="Xu J."/>
            <person name="Martin F.M."/>
        </authorList>
    </citation>
    <scope>NUCLEOTIDE SEQUENCE</scope>
    <source>
        <strain evidence="1">KKN 215</strain>
    </source>
</reference>
<sequence length="229" mass="26474">MLKCSLVCRSWLPRSRYHTALRAKIRSFAQLTSMRQFIRSSKHDLSSRYVSLTLEPDGDGAWLTNAPQSLAGNFNIISLTFRKVDFTRQHVQFYRHWSLLRVDELHIQKPLCTRWPQLTRLVSYIRAHRWSCEDVGEGISGEFFLQSQSLREFGLRGITGDGLAFLTWRLSAPLLREIDLRTPSVVEEVPLLRSRLCTAAVGLFTYPHHNLPVLEKVSAFQSIVFERDL</sequence>
<dbReference type="Proteomes" id="UP000813824">
    <property type="component" value="Unassembled WGS sequence"/>
</dbReference>
<organism evidence="1 2">
    <name type="scientific">Cristinia sonorae</name>
    <dbReference type="NCBI Taxonomy" id="1940300"/>
    <lineage>
        <taxon>Eukaryota</taxon>
        <taxon>Fungi</taxon>
        <taxon>Dikarya</taxon>
        <taxon>Basidiomycota</taxon>
        <taxon>Agaricomycotina</taxon>
        <taxon>Agaricomycetes</taxon>
        <taxon>Agaricomycetidae</taxon>
        <taxon>Agaricales</taxon>
        <taxon>Pleurotineae</taxon>
        <taxon>Stephanosporaceae</taxon>
        <taxon>Cristinia</taxon>
    </lineage>
</organism>
<evidence type="ECO:0000313" key="1">
    <source>
        <dbReference type="EMBL" id="KAH8100419.1"/>
    </source>
</evidence>
<dbReference type="EMBL" id="JAEVFJ010000016">
    <property type="protein sequence ID" value="KAH8100419.1"/>
    <property type="molecule type" value="Genomic_DNA"/>
</dbReference>
<dbReference type="OrthoDB" id="2788229at2759"/>
<gene>
    <name evidence="1" type="ORF">BXZ70DRAFT_191887</name>
</gene>
<comment type="caution">
    <text evidence="1">The sequence shown here is derived from an EMBL/GenBank/DDBJ whole genome shotgun (WGS) entry which is preliminary data.</text>
</comment>
<dbReference type="AlphaFoldDB" id="A0A8K0UP86"/>
<proteinExistence type="predicted"/>
<evidence type="ECO:0000313" key="2">
    <source>
        <dbReference type="Proteomes" id="UP000813824"/>
    </source>
</evidence>
<name>A0A8K0UP86_9AGAR</name>
<keyword evidence="2" id="KW-1185">Reference proteome</keyword>